<dbReference type="PANTHER" id="PTHR40628">
    <property type="entry name" value="CHROMO DOMAIN-CONTAINING PROTEIN"/>
    <property type="match status" value="1"/>
</dbReference>
<dbReference type="AlphaFoldDB" id="A0A6A6GS69"/>
<accession>A0A6A6GS69</accession>
<evidence type="ECO:0000313" key="2">
    <source>
        <dbReference type="Proteomes" id="UP000800092"/>
    </source>
</evidence>
<protein>
    <submittedName>
        <fullName evidence="1">Uncharacterized protein</fullName>
    </submittedName>
</protein>
<dbReference type="Proteomes" id="UP000800092">
    <property type="component" value="Unassembled WGS sequence"/>
</dbReference>
<dbReference type="OrthoDB" id="4232400at2759"/>
<gene>
    <name evidence="1" type="ORF">EV356DRAFT_66463</name>
</gene>
<keyword evidence="2" id="KW-1185">Reference proteome</keyword>
<dbReference type="PANTHER" id="PTHR40628:SF1">
    <property type="entry name" value="CHROMO DOMAIN-CONTAINING PROTEIN"/>
    <property type="match status" value="1"/>
</dbReference>
<sequence>MDSSDMYTPSNTSSIITNNDAQRLRSIQASQQPPTSFQLTDRTRHPPTCPDWLLLTQTISYVRDRASFKEYYPRQGTVQGLRVEGVGMVELRVPRCPCAPANPFDQDRSMKDPSEINTIILPNVLHIPTAIANVVNAMDLGGGLMWPEEGRTWVQGYDWEGKKSWYAHMWIGGHWRLALAGRDKELVNGQGREEEQKEVSPMKAIMDSGAGMSFSMAIWPNENEREVCRPFN</sequence>
<evidence type="ECO:0000313" key="1">
    <source>
        <dbReference type="EMBL" id="KAF2228537.1"/>
    </source>
</evidence>
<organism evidence="1 2">
    <name type="scientific">Viridothelium virens</name>
    <name type="common">Speckled blister lichen</name>
    <name type="synonym">Trypethelium virens</name>
    <dbReference type="NCBI Taxonomy" id="1048519"/>
    <lineage>
        <taxon>Eukaryota</taxon>
        <taxon>Fungi</taxon>
        <taxon>Dikarya</taxon>
        <taxon>Ascomycota</taxon>
        <taxon>Pezizomycotina</taxon>
        <taxon>Dothideomycetes</taxon>
        <taxon>Dothideomycetes incertae sedis</taxon>
        <taxon>Trypetheliales</taxon>
        <taxon>Trypetheliaceae</taxon>
        <taxon>Viridothelium</taxon>
    </lineage>
</organism>
<reference evidence="1" key="1">
    <citation type="journal article" date="2020" name="Stud. Mycol.">
        <title>101 Dothideomycetes genomes: a test case for predicting lifestyles and emergence of pathogens.</title>
        <authorList>
            <person name="Haridas S."/>
            <person name="Albert R."/>
            <person name="Binder M."/>
            <person name="Bloem J."/>
            <person name="Labutti K."/>
            <person name="Salamov A."/>
            <person name="Andreopoulos B."/>
            <person name="Baker S."/>
            <person name="Barry K."/>
            <person name="Bills G."/>
            <person name="Bluhm B."/>
            <person name="Cannon C."/>
            <person name="Castanera R."/>
            <person name="Culley D."/>
            <person name="Daum C."/>
            <person name="Ezra D."/>
            <person name="Gonzalez J."/>
            <person name="Henrissat B."/>
            <person name="Kuo A."/>
            <person name="Liang C."/>
            <person name="Lipzen A."/>
            <person name="Lutzoni F."/>
            <person name="Magnuson J."/>
            <person name="Mondo S."/>
            <person name="Nolan M."/>
            <person name="Ohm R."/>
            <person name="Pangilinan J."/>
            <person name="Park H.-J."/>
            <person name="Ramirez L."/>
            <person name="Alfaro M."/>
            <person name="Sun H."/>
            <person name="Tritt A."/>
            <person name="Yoshinaga Y."/>
            <person name="Zwiers L.-H."/>
            <person name="Turgeon B."/>
            <person name="Goodwin S."/>
            <person name="Spatafora J."/>
            <person name="Crous P."/>
            <person name="Grigoriev I."/>
        </authorList>
    </citation>
    <scope>NUCLEOTIDE SEQUENCE</scope>
    <source>
        <strain evidence="1">Tuck. ex Michener</strain>
    </source>
</reference>
<dbReference type="EMBL" id="ML991916">
    <property type="protein sequence ID" value="KAF2228537.1"/>
    <property type="molecule type" value="Genomic_DNA"/>
</dbReference>
<proteinExistence type="predicted"/>
<name>A0A6A6GS69_VIRVR</name>